<feature type="chain" id="PRO_5035305009" evidence="10">
    <location>
        <begin position="20"/>
        <end position="310"/>
    </location>
</feature>
<keyword evidence="6" id="KW-0333">Golgi apparatus</keyword>
<name>A0A8J5N4E6_HOMAM</name>
<dbReference type="PANTHER" id="PTHR28652">
    <property type="entry name" value="TRANSMEMBRANE PROTEIN 59-LIKE PROTEIN"/>
    <property type="match status" value="1"/>
</dbReference>
<accession>A0A8J5N4E6</accession>
<evidence type="ECO:0000256" key="7">
    <source>
        <dbReference type="ARBA" id="ARBA00023136"/>
    </source>
</evidence>
<dbReference type="Pfam" id="PF12280">
    <property type="entry name" value="BSMAP"/>
    <property type="match status" value="1"/>
</dbReference>
<evidence type="ECO:0000313" key="11">
    <source>
        <dbReference type="EMBL" id="KAG7173212.1"/>
    </source>
</evidence>
<feature type="signal peptide" evidence="10">
    <location>
        <begin position="1"/>
        <end position="19"/>
    </location>
</feature>
<dbReference type="OrthoDB" id="6371519at2759"/>
<dbReference type="PANTHER" id="PTHR28652:SF2">
    <property type="entry name" value="TRANSMEMBRANE PROTEIN 59-LIKE PROTEIN"/>
    <property type="match status" value="1"/>
</dbReference>
<evidence type="ECO:0000256" key="9">
    <source>
        <dbReference type="SAM" id="Phobius"/>
    </source>
</evidence>
<feature type="transmembrane region" description="Helical" evidence="9">
    <location>
        <begin position="228"/>
        <end position="249"/>
    </location>
</feature>
<dbReference type="AlphaFoldDB" id="A0A8J5N4E6"/>
<evidence type="ECO:0000256" key="5">
    <source>
        <dbReference type="ARBA" id="ARBA00022989"/>
    </source>
</evidence>
<keyword evidence="4 10" id="KW-0732">Signal</keyword>
<dbReference type="InterPro" id="IPR022065">
    <property type="entry name" value="Uncharacterised_TMEM59"/>
</dbReference>
<comment type="similarity">
    <text evidence="2">Belongs to the TMEM59 family.</text>
</comment>
<evidence type="ECO:0000313" key="12">
    <source>
        <dbReference type="Proteomes" id="UP000747542"/>
    </source>
</evidence>
<organism evidence="11 12">
    <name type="scientific">Homarus americanus</name>
    <name type="common">American lobster</name>
    <dbReference type="NCBI Taxonomy" id="6706"/>
    <lineage>
        <taxon>Eukaryota</taxon>
        <taxon>Metazoa</taxon>
        <taxon>Ecdysozoa</taxon>
        <taxon>Arthropoda</taxon>
        <taxon>Crustacea</taxon>
        <taxon>Multicrustacea</taxon>
        <taxon>Malacostraca</taxon>
        <taxon>Eumalacostraca</taxon>
        <taxon>Eucarida</taxon>
        <taxon>Decapoda</taxon>
        <taxon>Pleocyemata</taxon>
        <taxon>Astacidea</taxon>
        <taxon>Nephropoidea</taxon>
        <taxon>Nephropidae</taxon>
        <taxon>Homarus</taxon>
    </lineage>
</organism>
<keyword evidence="12" id="KW-1185">Reference proteome</keyword>
<evidence type="ECO:0000256" key="10">
    <source>
        <dbReference type="SAM" id="SignalP"/>
    </source>
</evidence>
<dbReference type="GO" id="GO:0000139">
    <property type="term" value="C:Golgi membrane"/>
    <property type="evidence" value="ECO:0007669"/>
    <property type="project" value="UniProtKB-SubCell"/>
</dbReference>
<proteinExistence type="inferred from homology"/>
<evidence type="ECO:0000256" key="1">
    <source>
        <dbReference type="ARBA" id="ARBA00004614"/>
    </source>
</evidence>
<keyword evidence="8" id="KW-0325">Glycoprotein</keyword>
<evidence type="ECO:0000256" key="3">
    <source>
        <dbReference type="ARBA" id="ARBA00022692"/>
    </source>
</evidence>
<dbReference type="Proteomes" id="UP000747542">
    <property type="component" value="Unassembled WGS sequence"/>
</dbReference>
<keyword evidence="3 9" id="KW-0812">Transmembrane</keyword>
<sequence length="310" mass="33630">MANVCGALIVCTILTVCWGQNSFDSILSDVTACEEGCTKSYSPHTNPNPSNHVACARGCRLYSISNIIVENHDHGNAVDGSDAHPVRNTCYNACVEAYNETSPSTASCKVGCDSQEIKVAESKKKDDDEGPSIHLLSPLRQVHSVYSSFVGAVHIVRSSLVTYFMSDDSSIVVVESEPQVFMEVLSEAEVENPLQEALQQSRQMPMMEPVEDPSVVHCVSRRLGVPPYLLVASVLVLVLFTVYVIFAVCTTATPPKAKAYASGLSVQADPIHMPVKLVRPEDLTRLSLTEEEDLQAPPLPTKVKLPDSVI</sequence>
<evidence type="ECO:0000256" key="6">
    <source>
        <dbReference type="ARBA" id="ARBA00023034"/>
    </source>
</evidence>
<dbReference type="EMBL" id="JAHLQT010010116">
    <property type="protein sequence ID" value="KAG7173212.1"/>
    <property type="molecule type" value="Genomic_DNA"/>
</dbReference>
<comment type="caution">
    <text evidence="11">The sequence shown here is derived from an EMBL/GenBank/DDBJ whole genome shotgun (WGS) entry which is preliminary data.</text>
</comment>
<evidence type="ECO:0000256" key="2">
    <source>
        <dbReference type="ARBA" id="ARBA00009643"/>
    </source>
</evidence>
<evidence type="ECO:0000256" key="4">
    <source>
        <dbReference type="ARBA" id="ARBA00022729"/>
    </source>
</evidence>
<evidence type="ECO:0000256" key="8">
    <source>
        <dbReference type="ARBA" id="ARBA00023180"/>
    </source>
</evidence>
<protein>
    <submittedName>
        <fullName evidence="11">Transmembrane protein 59-like 1</fullName>
    </submittedName>
</protein>
<comment type="subcellular location">
    <subcellularLocation>
        <location evidence="1">Golgi apparatus membrane</location>
        <topology evidence="1">Single-pass type I membrane protein</topology>
    </subcellularLocation>
</comment>
<gene>
    <name evidence="11" type="primary">Tmem59-L1</name>
    <name evidence="11" type="ORF">Hamer_G014528</name>
</gene>
<reference evidence="11" key="1">
    <citation type="journal article" date="2021" name="Sci. Adv.">
        <title>The American lobster genome reveals insights on longevity, neural, and immune adaptations.</title>
        <authorList>
            <person name="Polinski J.M."/>
            <person name="Zimin A.V."/>
            <person name="Clark K.F."/>
            <person name="Kohn A.B."/>
            <person name="Sadowski N."/>
            <person name="Timp W."/>
            <person name="Ptitsyn A."/>
            <person name="Khanna P."/>
            <person name="Romanova D.Y."/>
            <person name="Williams P."/>
            <person name="Greenwood S.J."/>
            <person name="Moroz L.L."/>
            <person name="Walt D.R."/>
            <person name="Bodnar A.G."/>
        </authorList>
    </citation>
    <scope>NUCLEOTIDE SEQUENCE</scope>
    <source>
        <strain evidence="11">GMGI-L3</strain>
    </source>
</reference>
<keyword evidence="5 9" id="KW-1133">Transmembrane helix</keyword>
<keyword evidence="7 9" id="KW-0472">Membrane</keyword>